<reference evidence="2" key="1">
    <citation type="submission" date="2010-06" db="EMBL/GenBank/DDBJ databases">
        <authorList>
            <person name="Jiang H."/>
            <person name="Abraham K."/>
            <person name="Ali S."/>
            <person name="Alsbrooks S.L."/>
            <person name="Anim B.N."/>
            <person name="Anosike U.S."/>
            <person name="Attaway T."/>
            <person name="Bandaranaike D.P."/>
            <person name="Battles P.K."/>
            <person name="Bell S.N."/>
            <person name="Bell A.V."/>
            <person name="Beltran B."/>
            <person name="Bickham C."/>
            <person name="Bustamante Y."/>
            <person name="Caleb T."/>
            <person name="Canada A."/>
            <person name="Cardenas V."/>
            <person name="Carter K."/>
            <person name="Chacko J."/>
            <person name="Chandrabose M.N."/>
            <person name="Chavez D."/>
            <person name="Chavez A."/>
            <person name="Chen L."/>
            <person name="Chu H.-S."/>
            <person name="Claassen K.J."/>
            <person name="Cockrell R."/>
            <person name="Collins M."/>
            <person name="Cooper J.A."/>
            <person name="Cree A."/>
            <person name="Curry S.M."/>
            <person name="Da Y."/>
            <person name="Dao M.D."/>
            <person name="Das B."/>
            <person name="Davila M.-L."/>
            <person name="Davy-Carroll L."/>
            <person name="Denson S."/>
            <person name="Dinh H."/>
            <person name="Ebong V.E."/>
            <person name="Edwards J.R."/>
            <person name="Egan A."/>
            <person name="El-Daye J."/>
            <person name="Escobedo L."/>
            <person name="Fernandez S."/>
            <person name="Fernando P.R."/>
            <person name="Flagg N."/>
            <person name="Forbes L.D."/>
            <person name="Fowler R.G."/>
            <person name="Fu Q."/>
            <person name="Gabisi R.A."/>
            <person name="Ganer J."/>
            <person name="Garbino Pronczuk A."/>
            <person name="Garcia R.M."/>
            <person name="Garner T."/>
            <person name="Garrett T.E."/>
            <person name="Gonzalez D.A."/>
            <person name="Hamid H."/>
            <person name="Hawkins E.S."/>
            <person name="Hirani K."/>
            <person name="Hogues M.E."/>
            <person name="Hollins B."/>
            <person name="Hsiao C.-H."/>
            <person name="Jabil R."/>
            <person name="James M.L."/>
            <person name="Jhangiani S.N."/>
            <person name="Johnson B."/>
            <person name="Johnson Q."/>
            <person name="Joshi V."/>
            <person name="Kalu J.B."/>
            <person name="Kam C."/>
            <person name="Kashfia A."/>
            <person name="Keebler J."/>
            <person name="Kisamo H."/>
            <person name="Kovar C.L."/>
            <person name="Lago L.A."/>
            <person name="Lai C.-Y."/>
            <person name="Laidlaw J."/>
            <person name="Lara F."/>
            <person name="Le T.-K."/>
            <person name="Lee S.L."/>
            <person name="Legall F.H."/>
            <person name="Lemon S.J."/>
            <person name="Lewis L.R."/>
            <person name="Li B."/>
            <person name="Liu Y."/>
            <person name="Liu Y.-S."/>
            <person name="Lopez J."/>
            <person name="Lozado R.J."/>
            <person name="Lu J."/>
            <person name="Madu R.C."/>
            <person name="Maheshwari M."/>
            <person name="Maheshwari R."/>
            <person name="Malloy K."/>
            <person name="Martinez E."/>
            <person name="Mathew T."/>
            <person name="Mercado I.C."/>
            <person name="Mercado C."/>
            <person name="Meyer B."/>
            <person name="Montgomery K."/>
            <person name="Morgan M.B."/>
            <person name="Munidasa M."/>
            <person name="Nazareth L.V."/>
            <person name="Nelson J."/>
            <person name="Ng B.M."/>
            <person name="Nguyen N.B."/>
            <person name="Nguyen P.Q."/>
            <person name="Nguyen T."/>
            <person name="Obregon M."/>
            <person name="Okwuonu G.O."/>
            <person name="Onwere C.G."/>
            <person name="Orozco G."/>
            <person name="Parra A."/>
            <person name="Patel S."/>
            <person name="Patil S."/>
            <person name="Perez A."/>
            <person name="Perez Y."/>
            <person name="Pham C."/>
            <person name="Primus E.L."/>
            <person name="Pu L.-L."/>
            <person name="Puazo M."/>
            <person name="Qin X."/>
            <person name="Quiroz J.B."/>
            <person name="Reese J."/>
            <person name="Richards S."/>
            <person name="Rives C.M."/>
            <person name="Robberts R."/>
            <person name="Ruiz S.J."/>
            <person name="Ruiz M.J."/>
            <person name="Santibanez J."/>
            <person name="Schneider B.W."/>
            <person name="Sisson I."/>
            <person name="Smith M."/>
            <person name="Sodergren E."/>
            <person name="Song X.-Z."/>
            <person name="Song B.B."/>
            <person name="Summersgill H."/>
            <person name="Thelus R."/>
            <person name="Thornton R.D."/>
            <person name="Trejos Z.Y."/>
            <person name="Usmani K."/>
            <person name="Vattathil S."/>
            <person name="Villasana D."/>
            <person name="Walker D.L."/>
            <person name="Wang S."/>
            <person name="Wang K."/>
            <person name="White C.S."/>
            <person name="Williams A.C."/>
            <person name="Williamson J."/>
            <person name="Wilson K."/>
            <person name="Woghiren I.O."/>
            <person name="Woodworth J.R."/>
            <person name="Worley K.C."/>
            <person name="Wright R.A."/>
            <person name="Wu W."/>
            <person name="Young L."/>
            <person name="Zhang L."/>
            <person name="Zhang J."/>
            <person name="Zhu Y."/>
            <person name="Muzny D.M."/>
            <person name="Weinstock G."/>
            <person name="Gibbs R.A."/>
        </authorList>
    </citation>
    <scope>NUCLEOTIDE SEQUENCE [LARGE SCALE GENOMIC DNA]</scope>
    <source>
        <strain evidence="2">LSR1</strain>
    </source>
</reference>
<dbReference type="EnsemblMetazoa" id="XM_008179992.1">
    <property type="protein sequence ID" value="XP_008178214.1"/>
    <property type="gene ID" value="LOC103307735"/>
</dbReference>
<reference evidence="1" key="2">
    <citation type="submission" date="2022-06" db="UniProtKB">
        <authorList>
            <consortium name="EnsemblMetazoa"/>
        </authorList>
    </citation>
    <scope>IDENTIFICATION</scope>
</reference>
<evidence type="ECO:0008006" key="3">
    <source>
        <dbReference type="Google" id="ProtNLM"/>
    </source>
</evidence>
<dbReference type="KEGG" id="api:103307735"/>
<proteinExistence type="predicted"/>
<name>A0A8R1WXW8_ACYPI</name>
<dbReference type="AlphaFoldDB" id="A0A8R1WXW8"/>
<protein>
    <recommendedName>
        <fullName evidence="3">Tc1-like transposase DDE domain-containing protein</fullName>
    </recommendedName>
</protein>
<dbReference type="Gene3D" id="3.30.420.10">
    <property type="entry name" value="Ribonuclease H-like superfamily/Ribonuclease H"/>
    <property type="match status" value="1"/>
</dbReference>
<dbReference type="RefSeq" id="XP_008178214.1">
    <property type="nucleotide sequence ID" value="XM_008179992.1"/>
</dbReference>
<dbReference type="OrthoDB" id="6589407at2759"/>
<dbReference type="Proteomes" id="UP000007819">
    <property type="component" value="Unassembled WGS sequence"/>
</dbReference>
<keyword evidence="2" id="KW-1185">Reference proteome</keyword>
<evidence type="ECO:0000313" key="1">
    <source>
        <dbReference type="EnsemblMetazoa" id="XP_008178214.1"/>
    </source>
</evidence>
<organism evidence="1 2">
    <name type="scientific">Acyrthosiphon pisum</name>
    <name type="common">Pea aphid</name>
    <dbReference type="NCBI Taxonomy" id="7029"/>
    <lineage>
        <taxon>Eukaryota</taxon>
        <taxon>Metazoa</taxon>
        <taxon>Ecdysozoa</taxon>
        <taxon>Arthropoda</taxon>
        <taxon>Hexapoda</taxon>
        <taxon>Insecta</taxon>
        <taxon>Pterygota</taxon>
        <taxon>Neoptera</taxon>
        <taxon>Paraneoptera</taxon>
        <taxon>Hemiptera</taxon>
        <taxon>Sternorrhyncha</taxon>
        <taxon>Aphidomorpha</taxon>
        <taxon>Aphidoidea</taxon>
        <taxon>Aphididae</taxon>
        <taxon>Macrosiphini</taxon>
        <taxon>Acyrthosiphon</taxon>
    </lineage>
</organism>
<evidence type="ECO:0000313" key="2">
    <source>
        <dbReference type="Proteomes" id="UP000007819"/>
    </source>
</evidence>
<sequence>MDNVSYDSVKKDPIPTIAWKKDKIVEWLTSKGCNVNTSLVKYLLLEKVQEIRHHYDKYIIDEEALKSNKTVLRLPPYHCELNAIEMAWSVVKNHVKNNNTPFKINDVRQLLIDGIRNVTPDMWANFVNHTIKEEDKLCTVDSNTDELLDQQDTYHVMQITGDTSSDYSD</sequence>
<dbReference type="GO" id="GO:0003676">
    <property type="term" value="F:nucleic acid binding"/>
    <property type="evidence" value="ECO:0007669"/>
    <property type="project" value="InterPro"/>
</dbReference>
<accession>A0A8R1WXW8</accession>
<dbReference type="PANTHER" id="PTHR33939">
    <property type="entry name" value="PROTEIN CBG22215"/>
    <property type="match status" value="1"/>
</dbReference>
<dbReference type="GeneID" id="103307735"/>
<dbReference type="PANTHER" id="PTHR33939:SF1">
    <property type="entry name" value="DUF4371 DOMAIN-CONTAINING PROTEIN"/>
    <property type="match status" value="1"/>
</dbReference>
<dbReference type="InterPro" id="IPR036397">
    <property type="entry name" value="RNaseH_sf"/>
</dbReference>